<accession>A0A328D450</accession>
<dbReference type="Pfam" id="PF04646">
    <property type="entry name" value="DUF604"/>
    <property type="match status" value="1"/>
</dbReference>
<reference evidence="3 4" key="1">
    <citation type="submission" date="2018-06" db="EMBL/GenBank/DDBJ databases">
        <title>The Genome of Cuscuta australis (Dodder) Provides Insight into the Evolution of Plant Parasitism.</title>
        <authorList>
            <person name="Liu H."/>
        </authorList>
    </citation>
    <scope>NUCLEOTIDE SEQUENCE [LARGE SCALE GENOMIC DNA]</scope>
    <source>
        <strain evidence="4">cv. Yunnan</strain>
        <tissue evidence="3">Vines</tissue>
    </source>
</reference>
<feature type="transmembrane region" description="Helical" evidence="2">
    <location>
        <begin position="32"/>
        <end position="57"/>
    </location>
</feature>
<sequence>MLQAHNRHQYSDLLIKPWKYNRFHTFKMGDVVFINFVKGFVGICLAVSISLLSFLVFSEWLRGFENPHAFVRTGTATTPDSIPCGGGEDDDRTPGATNISHVLFGIGSSLETWNGRRHYCDAWWDPDVMRGFVWLDGRPPENETWPERAPPFRVSQNTSGFQYTCSFGSRAAVRIARIVKESFELGAENVRWFVMGDDDTVFFPENLVAVLSKYDHREMYYIGGVSESVEQTEVHSYTMAYGGGGFAISYPLAAKLVRVLDGCIDRYADYYGSDQKIGGCITEIGVPLTKEPGFHQMDIREDPYGLLAAHPVAPLVSLHHLDYMWPMFPEKSQEESLRKLVSAYKTDPSRTLQQSFCYDTRRNWTISIAWGYTVQLYPALVRARELEMPFGTFLTWTSWQERPFTFDVRRMSSDLCEKPLIFYLDDKVGSFGSRGSVTTYNRAREEGGKECDSYEYKPALSVSAFNVSAQILSPDIWKKFPEKNRKTAAAMKEDREQGSTNGGDEHSNETLKWTVVQYNLRVTPALIIN</sequence>
<evidence type="ECO:0000256" key="1">
    <source>
        <dbReference type="SAM" id="MobiDB-lite"/>
    </source>
</evidence>
<dbReference type="InterPro" id="IPR006740">
    <property type="entry name" value="DUF604"/>
</dbReference>
<name>A0A328D450_9ASTE</name>
<feature type="region of interest" description="Disordered" evidence="1">
    <location>
        <begin position="487"/>
        <end position="508"/>
    </location>
</feature>
<dbReference type="Proteomes" id="UP000249390">
    <property type="component" value="Unassembled WGS sequence"/>
</dbReference>
<protein>
    <submittedName>
        <fullName evidence="3">Uncharacterized protein</fullName>
    </submittedName>
</protein>
<dbReference type="AlphaFoldDB" id="A0A328D450"/>
<evidence type="ECO:0000313" key="4">
    <source>
        <dbReference type="Proteomes" id="UP000249390"/>
    </source>
</evidence>
<keyword evidence="2" id="KW-1133">Transmembrane helix</keyword>
<keyword evidence="4" id="KW-1185">Reference proteome</keyword>
<keyword evidence="2" id="KW-0472">Membrane</keyword>
<dbReference type="Gene3D" id="3.90.550.50">
    <property type="match status" value="1"/>
</dbReference>
<organism evidence="3 4">
    <name type="scientific">Cuscuta australis</name>
    <dbReference type="NCBI Taxonomy" id="267555"/>
    <lineage>
        <taxon>Eukaryota</taxon>
        <taxon>Viridiplantae</taxon>
        <taxon>Streptophyta</taxon>
        <taxon>Embryophyta</taxon>
        <taxon>Tracheophyta</taxon>
        <taxon>Spermatophyta</taxon>
        <taxon>Magnoliopsida</taxon>
        <taxon>eudicotyledons</taxon>
        <taxon>Gunneridae</taxon>
        <taxon>Pentapetalae</taxon>
        <taxon>asterids</taxon>
        <taxon>lamiids</taxon>
        <taxon>Solanales</taxon>
        <taxon>Convolvulaceae</taxon>
        <taxon>Cuscuteae</taxon>
        <taxon>Cuscuta</taxon>
        <taxon>Cuscuta subgen. Grammica</taxon>
        <taxon>Cuscuta sect. Cleistogrammica</taxon>
    </lineage>
</organism>
<evidence type="ECO:0000313" key="3">
    <source>
        <dbReference type="EMBL" id="RAL39298.1"/>
    </source>
</evidence>
<gene>
    <name evidence="3" type="ORF">DM860_002831</name>
</gene>
<proteinExistence type="predicted"/>
<evidence type="ECO:0000256" key="2">
    <source>
        <dbReference type="SAM" id="Phobius"/>
    </source>
</evidence>
<comment type="caution">
    <text evidence="3">The sequence shown here is derived from an EMBL/GenBank/DDBJ whole genome shotgun (WGS) entry which is preliminary data.</text>
</comment>
<dbReference type="PANTHER" id="PTHR10811">
    <property type="entry name" value="FRINGE-RELATED"/>
    <property type="match status" value="1"/>
</dbReference>
<keyword evidence="2" id="KW-0812">Transmembrane</keyword>
<dbReference type="EMBL" id="NQVE01000200">
    <property type="protein sequence ID" value="RAL39298.1"/>
    <property type="molecule type" value="Genomic_DNA"/>
</dbReference>
<dbReference type="FunFam" id="3.90.550.50:FF:000006">
    <property type="entry name" value="Fringe-related protein-like"/>
    <property type="match status" value="1"/>
</dbReference>